<keyword evidence="5" id="KW-0408">Iron</keyword>
<evidence type="ECO:0000256" key="3">
    <source>
        <dbReference type="ARBA" id="ARBA00022621"/>
    </source>
</evidence>
<dbReference type="Proteomes" id="UP001165060">
    <property type="component" value="Unassembled WGS sequence"/>
</dbReference>
<dbReference type="PANTHER" id="PTHR46458">
    <property type="entry name" value="BLR2807 PROTEIN"/>
    <property type="match status" value="1"/>
</dbReference>
<protein>
    <recommendedName>
        <fullName evidence="7">Globin domain-containing protein</fullName>
    </recommendedName>
</protein>
<dbReference type="InterPro" id="IPR009050">
    <property type="entry name" value="Globin-like_sf"/>
</dbReference>
<evidence type="ECO:0000259" key="7">
    <source>
        <dbReference type="PROSITE" id="PS01033"/>
    </source>
</evidence>
<keyword evidence="2 6" id="KW-0349">Heme</keyword>
<reference evidence="8 9" key="1">
    <citation type="journal article" date="2023" name="Commun. Biol.">
        <title>Genome analysis of Parmales, the sister group of diatoms, reveals the evolutionary specialization of diatoms from phago-mixotrophs to photoautotrophs.</title>
        <authorList>
            <person name="Ban H."/>
            <person name="Sato S."/>
            <person name="Yoshikawa S."/>
            <person name="Yamada K."/>
            <person name="Nakamura Y."/>
            <person name="Ichinomiya M."/>
            <person name="Sato N."/>
            <person name="Blanc-Mathieu R."/>
            <person name="Endo H."/>
            <person name="Kuwata A."/>
            <person name="Ogata H."/>
        </authorList>
    </citation>
    <scope>NUCLEOTIDE SEQUENCE [LARGE SCALE GENOMIC DNA]</scope>
</reference>
<evidence type="ECO:0000313" key="8">
    <source>
        <dbReference type="EMBL" id="GMI26500.1"/>
    </source>
</evidence>
<name>A0ABQ6MI98_9STRA</name>
<dbReference type="PANTHER" id="PTHR46458:SF1">
    <property type="entry name" value="GEO09476P1"/>
    <property type="match status" value="1"/>
</dbReference>
<comment type="caution">
    <text evidence="8">The sequence shown here is derived from an EMBL/GenBank/DDBJ whole genome shotgun (WGS) entry which is preliminary data.</text>
</comment>
<feature type="domain" description="Globin" evidence="7">
    <location>
        <begin position="35"/>
        <end position="196"/>
    </location>
</feature>
<sequence>MLAARRRNGAHPSPLTHKALTQLTSQQHPHPAAQRMNATSTGLVSKSWATLTAAASAQQIGMLLFHKLFVLDPRLTSLFNFATELTAADLQDGGATAPVEAMFSSPAFTDHCRSVVDAVSLAVGLLESDVGQLVQILEELGARHVEYGVADGDYATLLDAFLFALSAGLGGLNADLRAAWTDCLTLITKTMVTGANDARARGVNKGGERLK</sequence>
<dbReference type="EMBL" id="BRYB01001471">
    <property type="protein sequence ID" value="GMI26500.1"/>
    <property type="molecule type" value="Genomic_DNA"/>
</dbReference>
<keyword evidence="9" id="KW-1185">Reference proteome</keyword>
<dbReference type="SUPFAM" id="SSF46458">
    <property type="entry name" value="Globin-like"/>
    <property type="match status" value="1"/>
</dbReference>
<evidence type="ECO:0000256" key="4">
    <source>
        <dbReference type="ARBA" id="ARBA00022723"/>
    </source>
</evidence>
<evidence type="ECO:0000256" key="1">
    <source>
        <dbReference type="ARBA" id="ARBA00022448"/>
    </source>
</evidence>
<comment type="similarity">
    <text evidence="6">Belongs to the globin family.</text>
</comment>
<dbReference type="Gene3D" id="1.10.490.10">
    <property type="entry name" value="Globins"/>
    <property type="match status" value="1"/>
</dbReference>
<dbReference type="InterPro" id="IPR000971">
    <property type="entry name" value="Globin"/>
</dbReference>
<organism evidence="8 9">
    <name type="scientific">Tetraparma gracilis</name>
    <dbReference type="NCBI Taxonomy" id="2962635"/>
    <lineage>
        <taxon>Eukaryota</taxon>
        <taxon>Sar</taxon>
        <taxon>Stramenopiles</taxon>
        <taxon>Ochrophyta</taxon>
        <taxon>Bolidophyceae</taxon>
        <taxon>Parmales</taxon>
        <taxon>Triparmaceae</taxon>
        <taxon>Tetraparma</taxon>
    </lineage>
</organism>
<keyword evidence="3 6" id="KW-0561">Oxygen transport</keyword>
<evidence type="ECO:0000256" key="6">
    <source>
        <dbReference type="RuleBase" id="RU000356"/>
    </source>
</evidence>
<keyword evidence="4" id="KW-0479">Metal-binding</keyword>
<evidence type="ECO:0000313" key="9">
    <source>
        <dbReference type="Proteomes" id="UP001165060"/>
    </source>
</evidence>
<dbReference type="Pfam" id="PF00042">
    <property type="entry name" value="Globin"/>
    <property type="match status" value="1"/>
</dbReference>
<proteinExistence type="inferred from homology"/>
<keyword evidence="1 6" id="KW-0813">Transport</keyword>
<dbReference type="CDD" id="cd01040">
    <property type="entry name" value="Mb-like"/>
    <property type="match status" value="1"/>
</dbReference>
<dbReference type="InterPro" id="IPR044399">
    <property type="entry name" value="Mb-like_M"/>
</dbReference>
<dbReference type="PROSITE" id="PS01033">
    <property type="entry name" value="GLOBIN"/>
    <property type="match status" value="1"/>
</dbReference>
<accession>A0ABQ6MI98</accession>
<evidence type="ECO:0000256" key="5">
    <source>
        <dbReference type="ARBA" id="ARBA00023004"/>
    </source>
</evidence>
<dbReference type="InterPro" id="IPR012292">
    <property type="entry name" value="Globin/Proto"/>
</dbReference>
<evidence type="ECO:0000256" key="2">
    <source>
        <dbReference type="ARBA" id="ARBA00022617"/>
    </source>
</evidence>
<dbReference type="InterPro" id="IPR050532">
    <property type="entry name" value="Globin-like_OT"/>
</dbReference>
<gene>
    <name evidence="8" type="ORF">TeGR_g2896</name>
</gene>